<feature type="domain" description="C2H2-type" evidence="7">
    <location>
        <begin position="432"/>
        <end position="459"/>
    </location>
</feature>
<evidence type="ECO:0000256" key="1">
    <source>
        <dbReference type="ARBA" id="ARBA00022723"/>
    </source>
</evidence>
<evidence type="ECO:0000256" key="2">
    <source>
        <dbReference type="ARBA" id="ARBA00022737"/>
    </source>
</evidence>
<dbReference type="GO" id="GO:0005634">
    <property type="term" value="C:nucleus"/>
    <property type="evidence" value="ECO:0007669"/>
    <property type="project" value="TreeGrafter"/>
</dbReference>
<dbReference type="PROSITE" id="PS00028">
    <property type="entry name" value="ZINC_FINGER_C2H2_1"/>
    <property type="match status" value="3"/>
</dbReference>
<keyword evidence="3 5" id="KW-0863">Zinc-finger</keyword>
<gene>
    <name evidence="8" type="ORF">MNOR_LOCUS22593</name>
</gene>
<evidence type="ECO:0000256" key="6">
    <source>
        <dbReference type="SAM" id="MobiDB-lite"/>
    </source>
</evidence>
<feature type="region of interest" description="Disordered" evidence="6">
    <location>
        <begin position="239"/>
        <end position="278"/>
    </location>
</feature>
<evidence type="ECO:0000313" key="9">
    <source>
        <dbReference type="Proteomes" id="UP001497623"/>
    </source>
</evidence>
<dbReference type="PANTHER" id="PTHR24403:SF67">
    <property type="entry name" value="FI01116P-RELATED"/>
    <property type="match status" value="1"/>
</dbReference>
<feature type="region of interest" description="Disordered" evidence="6">
    <location>
        <begin position="504"/>
        <end position="593"/>
    </location>
</feature>
<evidence type="ECO:0000256" key="5">
    <source>
        <dbReference type="PROSITE-ProRule" id="PRU00042"/>
    </source>
</evidence>
<keyword evidence="4" id="KW-0862">Zinc</keyword>
<feature type="compositionally biased region" description="Polar residues" evidence="6">
    <location>
        <begin position="530"/>
        <end position="543"/>
    </location>
</feature>
<dbReference type="FunFam" id="3.30.160.60:FF:000929">
    <property type="entry name" value="Uncharacterized protein, isoform B"/>
    <property type="match status" value="1"/>
</dbReference>
<dbReference type="PROSITE" id="PS50157">
    <property type="entry name" value="ZINC_FINGER_C2H2_2"/>
    <property type="match status" value="3"/>
</dbReference>
<dbReference type="InterPro" id="IPR036236">
    <property type="entry name" value="Znf_C2H2_sf"/>
</dbReference>
<feature type="compositionally biased region" description="Acidic residues" evidence="6">
    <location>
        <begin position="559"/>
        <end position="582"/>
    </location>
</feature>
<dbReference type="FunFam" id="3.30.160.60:FF:000159">
    <property type="entry name" value="Mds1 and evi1 complex locus protein"/>
    <property type="match status" value="1"/>
</dbReference>
<dbReference type="InterPro" id="IPR050688">
    <property type="entry name" value="Zinc_finger/UBP_domain"/>
</dbReference>
<feature type="compositionally biased region" description="Basic and acidic residues" evidence="6">
    <location>
        <begin position="544"/>
        <end position="556"/>
    </location>
</feature>
<evidence type="ECO:0000313" key="8">
    <source>
        <dbReference type="EMBL" id="CAL4121731.1"/>
    </source>
</evidence>
<feature type="compositionally biased region" description="Polar residues" evidence="6">
    <location>
        <begin position="261"/>
        <end position="278"/>
    </location>
</feature>
<keyword evidence="2" id="KW-0677">Repeat</keyword>
<feature type="region of interest" description="Disordered" evidence="6">
    <location>
        <begin position="81"/>
        <end position="200"/>
    </location>
</feature>
<dbReference type="GO" id="GO:0008270">
    <property type="term" value="F:zinc ion binding"/>
    <property type="evidence" value="ECO:0007669"/>
    <property type="project" value="UniProtKB-KW"/>
</dbReference>
<evidence type="ECO:0000259" key="7">
    <source>
        <dbReference type="PROSITE" id="PS50157"/>
    </source>
</evidence>
<dbReference type="PANTHER" id="PTHR24403">
    <property type="entry name" value="ZINC FINGER PROTEIN"/>
    <property type="match status" value="1"/>
</dbReference>
<evidence type="ECO:0000256" key="4">
    <source>
        <dbReference type="ARBA" id="ARBA00022833"/>
    </source>
</evidence>
<dbReference type="SUPFAM" id="SSF57667">
    <property type="entry name" value="beta-beta-alpha zinc fingers"/>
    <property type="match status" value="2"/>
</dbReference>
<dbReference type="GO" id="GO:0010468">
    <property type="term" value="P:regulation of gene expression"/>
    <property type="evidence" value="ECO:0007669"/>
    <property type="project" value="TreeGrafter"/>
</dbReference>
<reference evidence="8 9" key="1">
    <citation type="submission" date="2024-05" db="EMBL/GenBank/DDBJ databases">
        <authorList>
            <person name="Wallberg A."/>
        </authorList>
    </citation>
    <scope>NUCLEOTIDE SEQUENCE [LARGE SCALE GENOMIC DNA]</scope>
</reference>
<dbReference type="InterPro" id="IPR013087">
    <property type="entry name" value="Znf_C2H2_type"/>
</dbReference>
<comment type="caution">
    <text evidence="8">The sequence shown here is derived from an EMBL/GenBank/DDBJ whole genome shotgun (WGS) entry which is preliminary data.</text>
</comment>
<dbReference type="AlphaFoldDB" id="A0AAV2RD34"/>
<dbReference type="Pfam" id="PF00096">
    <property type="entry name" value="zf-C2H2"/>
    <property type="match status" value="3"/>
</dbReference>
<keyword evidence="1" id="KW-0479">Metal-binding</keyword>
<evidence type="ECO:0000256" key="3">
    <source>
        <dbReference type="ARBA" id="ARBA00022771"/>
    </source>
</evidence>
<organism evidence="8 9">
    <name type="scientific">Meganyctiphanes norvegica</name>
    <name type="common">Northern krill</name>
    <name type="synonym">Thysanopoda norvegica</name>
    <dbReference type="NCBI Taxonomy" id="48144"/>
    <lineage>
        <taxon>Eukaryota</taxon>
        <taxon>Metazoa</taxon>
        <taxon>Ecdysozoa</taxon>
        <taxon>Arthropoda</taxon>
        <taxon>Crustacea</taxon>
        <taxon>Multicrustacea</taxon>
        <taxon>Malacostraca</taxon>
        <taxon>Eumalacostraca</taxon>
        <taxon>Eucarida</taxon>
        <taxon>Euphausiacea</taxon>
        <taxon>Euphausiidae</taxon>
        <taxon>Meganyctiphanes</taxon>
    </lineage>
</organism>
<sequence>MLAPRCATSASATMPAAVMPAASPLRPGPAAPRAFTPNGTHYASHYSTMSGSHVVHYQGQPPRHHAAPGPRYMGVPSRSHLAAALTQPSPSQPMYVRSRSPRPTYSQYEASAPRGAYEASEPRGAVSQQQIPQAVHLRSPKQGAVCPDDRGTHTAPQLPHPHPTASQSEAPMLASDMPFDLSTHNREPRMSPASRPLDLSESEQPLDLRVTHKKRQPMEDENMNLVHCKPSAIQLNPVQRTPPPPPHINLVRKATPPPPQRVSSPKSQRAIPPNNSRSICVVEYPPSSLESEIPRTSTSNFPHVSSSGQVSQCSPSFVYQRPHHPNVHQPQHPNVRQPVPIYSGECRPIPPNAIRPHYRMVPLPHNGYHGGPPHSSAPMVGDYRSQIQAPQGHPALYQVNDRLQKSVSNHSEMHGVSSGMPGMPTNKPRERYTCKYCGKVFPRSANLTRHLRTHTGEQPYKCKFCERSFSISSNLQRHVRNIHNKEKPYKCSLCERAFGQQTNLDRHMKKHESDGPTILDGSPKRYIPPTQETEQNLTNSQIGNEHRRTPFNERIDSPTPEDDDDDDEYIDVEEQDAEEDDIGKDGHKESVNISDGNRISCVVTIKASTSIAPMDVEGN</sequence>
<feature type="domain" description="C2H2-type" evidence="7">
    <location>
        <begin position="460"/>
        <end position="488"/>
    </location>
</feature>
<dbReference type="Proteomes" id="UP001497623">
    <property type="component" value="Unassembled WGS sequence"/>
</dbReference>
<accession>A0AAV2RD34</accession>
<name>A0AAV2RD34_MEGNR</name>
<dbReference type="Gene3D" id="3.30.160.60">
    <property type="entry name" value="Classic Zinc Finger"/>
    <property type="match status" value="3"/>
</dbReference>
<proteinExistence type="predicted"/>
<keyword evidence="9" id="KW-1185">Reference proteome</keyword>
<feature type="non-terminal residue" evidence="8">
    <location>
        <position position="619"/>
    </location>
</feature>
<dbReference type="EMBL" id="CAXKWB010019188">
    <property type="protein sequence ID" value="CAL4121731.1"/>
    <property type="molecule type" value="Genomic_DNA"/>
</dbReference>
<dbReference type="FunFam" id="3.30.160.60:FF:000112">
    <property type="entry name" value="Mds1 and evi1 complex locus protein"/>
    <property type="match status" value="1"/>
</dbReference>
<feature type="domain" description="C2H2-type" evidence="7">
    <location>
        <begin position="489"/>
        <end position="516"/>
    </location>
</feature>
<dbReference type="SMART" id="SM00355">
    <property type="entry name" value="ZnF_C2H2"/>
    <property type="match status" value="3"/>
</dbReference>
<protein>
    <recommendedName>
        <fullName evidence="7">C2H2-type domain-containing protein</fullName>
    </recommendedName>
</protein>
<feature type="region of interest" description="Disordered" evidence="6">
    <location>
        <begin position="57"/>
        <end position="76"/>
    </location>
</feature>